<dbReference type="Pfam" id="PF25975">
    <property type="entry name" value="CzcB_C"/>
    <property type="match status" value="1"/>
</dbReference>
<feature type="domain" description="Heavy metal binding" evidence="7">
    <location>
        <begin position="81"/>
        <end position="106"/>
    </location>
</feature>
<dbReference type="Pfam" id="PF19335">
    <property type="entry name" value="HMBD"/>
    <property type="match status" value="1"/>
</dbReference>
<evidence type="ECO:0000259" key="8">
    <source>
        <dbReference type="Pfam" id="PF25869"/>
    </source>
</evidence>
<evidence type="ECO:0000256" key="4">
    <source>
        <dbReference type="ARBA" id="ARBA00023065"/>
    </source>
</evidence>
<keyword evidence="13" id="KW-1185">Reference proteome</keyword>
<dbReference type="FunFam" id="2.40.30.170:FF:000010">
    <property type="entry name" value="Efflux RND transporter periplasmic adaptor subunit"/>
    <property type="match status" value="1"/>
</dbReference>
<evidence type="ECO:0000256" key="2">
    <source>
        <dbReference type="ARBA" id="ARBA00022448"/>
    </source>
</evidence>
<feature type="domain" description="CusB-like beta-barrel" evidence="10">
    <location>
        <begin position="277"/>
        <end position="351"/>
    </location>
</feature>
<keyword evidence="3 6" id="KW-0732">Signal</keyword>
<reference evidence="12 13" key="1">
    <citation type="submission" date="2020-02" db="EMBL/GenBank/DDBJ databases">
        <authorList>
            <person name="Zhang X.-Y."/>
        </authorList>
    </citation>
    <scope>NUCLEOTIDE SEQUENCE [LARGE SCALE GENOMIC DNA]</scope>
    <source>
        <strain evidence="12 13">C33</strain>
    </source>
</reference>
<feature type="chain" id="PRO_5032725488" evidence="6">
    <location>
        <begin position="27"/>
        <end position="439"/>
    </location>
</feature>
<dbReference type="PANTHER" id="PTHR30097">
    <property type="entry name" value="CATION EFFLUX SYSTEM PROTEIN CUSB"/>
    <property type="match status" value="1"/>
</dbReference>
<dbReference type="GO" id="GO:0060003">
    <property type="term" value="P:copper ion export"/>
    <property type="evidence" value="ECO:0007669"/>
    <property type="project" value="TreeGrafter"/>
</dbReference>
<evidence type="ECO:0000259" key="7">
    <source>
        <dbReference type="Pfam" id="PF19335"/>
    </source>
</evidence>
<dbReference type="InterPro" id="IPR058792">
    <property type="entry name" value="Beta-barrel_RND_2"/>
</dbReference>
<dbReference type="Pfam" id="PF25919">
    <property type="entry name" value="BSH_CusB"/>
    <property type="match status" value="1"/>
</dbReference>
<keyword evidence="2" id="KW-0813">Transport</keyword>
<dbReference type="InterPro" id="IPR051909">
    <property type="entry name" value="MFP_Cation_Efflux"/>
</dbReference>
<dbReference type="InterPro" id="IPR058649">
    <property type="entry name" value="CzcB_C"/>
</dbReference>
<evidence type="ECO:0000259" key="10">
    <source>
        <dbReference type="Pfam" id="PF25954"/>
    </source>
</evidence>
<dbReference type="GO" id="GO:0046914">
    <property type="term" value="F:transition metal ion binding"/>
    <property type="evidence" value="ECO:0007669"/>
    <property type="project" value="TreeGrafter"/>
</dbReference>
<evidence type="ECO:0000259" key="9">
    <source>
        <dbReference type="Pfam" id="PF25919"/>
    </source>
</evidence>
<feature type="compositionally biased region" description="Basic and acidic residues" evidence="5">
    <location>
        <begin position="29"/>
        <end position="41"/>
    </location>
</feature>
<sequence length="439" mass="48666">MTKNLYSRPVLSTLALLLMLILAGCADPEGHEEHDASEHAESAQASDSEDHADHDHSEHDHASEQDSAVDRMLGDQTETRYVCPMHPQIVQDSPGSCPICGMDLVQREREGGGTTTVNVHPAVQQAMNLRTAEVERGRLFRRISAVGTLEVDQAALSHLHPRTEGWIGELDVASVGEPVRAGQRLFTLYATELVNVQDEFLQAVRAGNDSLIRATRRRLEVLDVQPEVIERIRDGNEVLTYVPWYAERDGYVSELNIRAGMFVQPGLDMIEIADPSRVWLIADIFGSQIDWLGEDQPVRIQQVSNPGQTLRGRVDLVYPELSPRTRTARARIVLDNPDGELKVGDWASLAILAGPKNDIVYVPSEAIIRTGEEQRVIVQDDEQQFSVRLVHAGLESGEYTEVIHGLEEGERVVVSGHFLIDSEASISAGHSRMTSHDNH</sequence>
<protein>
    <submittedName>
        <fullName evidence="12">HlyD family efflux transporter periplasmic adaptor subunit</fullName>
    </submittedName>
</protein>
<evidence type="ECO:0000256" key="5">
    <source>
        <dbReference type="SAM" id="MobiDB-lite"/>
    </source>
</evidence>
<dbReference type="InterPro" id="IPR045800">
    <property type="entry name" value="HMBD"/>
</dbReference>
<dbReference type="AlphaFoldDB" id="A0A845V3R2"/>
<dbReference type="Proteomes" id="UP000484885">
    <property type="component" value="Unassembled WGS sequence"/>
</dbReference>
<evidence type="ECO:0000313" key="12">
    <source>
        <dbReference type="EMBL" id="NDY94625.1"/>
    </source>
</evidence>
<dbReference type="Gene3D" id="2.40.30.170">
    <property type="match status" value="1"/>
</dbReference>
<comment type="similarity">
    <text evidence="1">Belongs to the membrane fusion protein (MFP) (TC 8.A.1) family.</text>
</comment>
<evidence type="ECO:0000259" key="11">
    <source>
        <dbReference type="Pfam" id="PF25975"/>
    </source>
</evidence>
<evidence type="ECO:0000313" key="13">
    <source>
        <dbReference type="Proteomes" id="UP000484885"/>
    </source>
</evidence>
<comment type="caution">
    <text evidence="12">The sequence shown here is derived from an EMBL/GenBank/DDBJ whole genome shotgun (WGS) entry which is preliminary data.</text>
</comment>
<evidence type="ECO:0000256" key="6">
    <source>
        <dbReference type="SAM" id="SignalP"/>
    </source>
</evidence>
<proteinExistence type="inferred from homology"/>
<dbReference type="Gene3D" id="2.40.420.20">
    <property type="match status" value="1"/>
</dbReference>
<evidence type="ECO:0000256" key="1">
    <source>
        <dbReference type="ARBA" id="ARBA00009477"/>
    </source>
</evidence>
<feature type="signal peptide" evidence="6">
    <location>
        <begin position="1"/>
        <end position="26"/>
    </location>
</feature>
<dbReference type="RefSeq" id="WP_164210014.1">
    <property type="nucleotide sequence ID" value="NZ_JAAGSC010000031.1"/>
</dbReference>
<dbReference type="InterPro" id="IPR058791">
    <property type="entry name" value="3HB_CusB"/>
</dbReference>
<dbReference type="GO" id="GO:0015679">
    <property type="term" value="P:plasma membrane copper ion transport"/>
    <property type="evidence" value="ECO:0007669"/>
    <property type="project" value="TreeGrafter"/>
</dbReference>
<name>A0A845V3R2_9GAMM</name>
<keyword evidence="4" id="KW-0406">Ion transport</keyword>
<dbReference type="FunFam" id="2.40.420.20:FF:000003">
    <property type="entry name" value="Cation efflux system protein cusB"/>
    <property type="match status" value="1"/>
</dbReference>
<evidence type="ECO:0000256" key="3">
    <source>
        <dbReference type="ARBA" id="ARBA00022729"/>
    </source>
</evidence>
<feature type="domain" description="CusB-like barrel-sandwich hybrid" evidence="9">
    <location>
        <begin position="157"/>
        <end position="273"/>
    </location>
</feature>
<feature type="region of interest" description="Disordered" evidence="5">
    <location>
        <begin position="29"/>
        <end position="69"/>
    </location>
</feature>
<dbReference type="PANTHER" id="PTHR30097:SF15">
    <property type="entry name" value="CATION EFFLUX SYSTEM PROTEIN CUSB"/>
    <property type="match status" value="1"/>
</dbReference>
<feature type="domain" description="CzcB-like C-terminal circularly permuted SH3-like" evidence="11">
    <location>
        <begin position="360"/>
        <end position="420"/>
    </location>
</feature>
<dbReference type="Pfam" id="PF25954">
    <property type="entry name" value="Beta-barrel_RND_2"/>
    <property type="match status" value="1"/>
</dbReference>
<dbReference type="EMBL" id="JAAGSC010000031">
    <property type="protein sequence ID" value="NDY94625.1"/>
    <property type="molecule type" value="Genomic_DNA"/>
</dbReference>
<dbReference type="Pfam" id="PF25869">
    <property type="entry name" value="3HB_CusB"/>
    <property type="match status" value="1"/>
</dbReference>
<dbReference type="InterPro" id="IPR058790">
    <property type="entry name" value="BSH_CusB"/>
</dbReference>
<dbReference type="PROSITE" id="PS51257">
    <property type="entry name" value="PROKAR_LIPOPROTEIN"/>
    <property type="match status" value="1"/>
</dbReference>
<gene>
    <name evidence="12" type="ORF">G3I74_02640</name>
</gene>
<organism evidence="12 13">
    <name type="scientific">Wenzhouxiangella limi</name>
    <dbReference type="NCBI Taxonomy" id="2707351"/>
    <lineage>
        <taxon>Bacteria</taxon>
        <taxon>Pseudomonadati</taxon>
        <taxon>Pseudomonadota</taxon>
        <taxon>Gammaproteobacteria</taxon>
        <taxon>Chromatiales</taxon>
        <taxon>Wenzhouxiangellaceae</taxon>
        <taxon>Wenzhouxiangella</taxon>
    </lineage>
</organism>
<dbReference type="GO" id="GO:0030288">
    <property type="term" value="C:outer membrane-bounded periplasmic space"/>
    <property type="evidence" value="ECO:0007669"/>
    <property type="project" value="TreeGrafter"/>
</dbReference>
<dbReference type="SUPFAM" id="SSF111369">
    <property type="entry name" value="HlyD-like secretion proteins"/>
    <property type="match status" value="1"/>
</dbReference>
<feature type="compositionally biased region" description="Basic and acidic residues" evidence="5">
    <location>
        <begin position="48"/>
        <end position="69"/>
    </location>
</feature>
<accession>A0A845V3R2</accession>
<feature type="domain" description="CusB-like three alpha-helical bundle" evidence="8">
    <location>
        <begin position="192"/>
        <end position="235"/>
    </location>
</feature>